<dbReference type="EMBL" id="JASCXW010000015">
    <property type="protein sequence ID" value="MDI6452985.1"/>
    <property type="molecule type" value="Genomic_DNA"/>
</dbReference>
<dbReference type="InterPro" id="IPR024445">
    <property type="entry name" value="Tnp_ISXO2-like"/>
</dbReference>
<dbReference type="NCBIfam" id="NF033547">
    <property type="entry name" value="transpos_IS1595"/>
    <property type="match status" value="1"/>
</dbReference>
<proteinExistence type="predicted"/>
<dbReference type="Proteomes" id="UP001431532">
    <property type="component" value="Unassembled WGS sequence"/>
</dbReference>
<accession>A0AAW6U552</accession>
<sequence>SVKRGVSNEQVCVLIGIDETDQIITKVIGQGNPLGEDIYQALHSKIITQSTLITDSKSAYKEVSTMLDCELHQIPSGKHRLGDYNLGVMNQYHSELKSWFKRFKGVSTKHLEGYLMWFRFMKSLNYILDFNQQERFMLSYVISRETSIRNRDVSQLPFPVDIFKPYQHLS</sequence>
<feature type="non-terminal residue" evidence="2">
    <location>
        <position position="1"/>
    </location>
</feature>
<dbReference type="AlphaFoldDB" id="A0AAW6U552"/>
<dbReference type="SMART" id="SM01126">
    <property type="entry name" value="DDE_Tnp_IS1595"/>
    <property type="match status" value="1"/>
</dbReference>
<dbReference type="Pfam" id="PF12762">
    <property type="entry name" value="DDE_Tnp_IS1595"/>
    <property type="match status" value="1"/>
</dbReference>
<evidence type="ECO:0000313" key="3">
    <source>
        <dbReference type="Proteomes" id="UP001431532"/>
    </source>
</evidence>
<feature type="domain" description="ISXO2-like transposase" evidence="1">
    <location>
        <begin position="1"/>
        <end position="123"/>
    </location>
</feature>
<name>A0AAW6U552_9MOLU</name>
<reference evidence="2" key="1">
    <citation type="submission" date="2023-05" db="EMBL/GenBank/DDBJ databases">
        <title>Mariniplasma microaerophilum sp. nov., a novel anaerobic mollicute isolated from terrestrial mud volcano, Taman Peninsula, Russia.</title>
        <authorList>
            <person name="Khomyakova M.A."/>
            <person name="Merkel A.Y."/>
            <person name="Slobodkin A.I."/>
        </authorList>
    </citation>
    <scope>NUCLEOTIDE SEQUENCE</scope>
    <source>
        <strain evidence="2">M4Ah</strain>
    </source>
</reference>
<comment type="caution">
    <text evidence="2">The sequence shown here is derived from an EMBL/GenBank/DDBJ whole genome shotgun (WGS) entry which is preliminary data.</text>
</comment>
<keyword evidence="3" id="KW-1185">Reference proteome</keyword>
<evidence type="ECO:0000313" key="2">
    <source>
        <dbReference type="EMBL" id="MDI6452985.1"/>
    </source>
</evidence>
<dbReference type="RefSeq" id="WP_282839412.1">
    <property type="nucleotide sequence ID" value="NZ_JASCXW010000015.1"/>
</dbReference>
<organism evidence="2 3">
    <name type="scientific">Peloplasma aerotolerans</name>
    <dbReference type="NCBI Taxonomy" id="3044389"/>
    <lineage>
        <taxon>Bacteria</taxon>
        <taxon>Bacillati</taxon>
        <taxon>Mycoplasmatota</taxon>
        <taxon>Mollicutes</taxon>
        <taxon>Acholeplasmatales</taxon>
        <taxon>Acholeplasmataceae</taxon>
        <taxon>Peloplasma</taxon>
    </lineage>
</organism>
<gene>
    <name evidence="2" type="ORF">QJ521_05380</name>
</gene>
<evidence type="ECO:0000259" key="1">
    <source>
        <dbReference type="SMART" id="SM01126"/>
    </source>
</evidence>
<protein>
    <submittedName>
        <fullName evidence="2">IS1595 family transposase</fullName>
    </submittedName>
</protein>